<organism evidence="1 2">
    <name type="scientific">Malus domestica</name>
    <name type="common">Apple</name>
    <name type="synonym">Pyrus malus</name>
    <dbReference type="NCBI Taxonomy" id="3750"/>
    <lineage>
        <taxon>Eukaryota</taxon>
        <taxon>Viridiplantae</taxon>
        <taxon>Streptophyta</taxon>
        <taxon>Embryophyta</taxon>
        <taxon>Tracheophyta</taxon>
        <taxon>Spermatophyta</taxon>
        <taxon>Magnoliopsida</taxon>
        <taxon>eudicotyledons</taxon>
        <taxon>Gunneridae</taxon>
        <taxon>Pentapetalae</taxon>
        <taxon>rosids</taxon>
        <taxon>fabids</taxon>
        <taxon>Rosales</taxon>
        <taxon>Rosaceae</taxon>
        <taxon>Amygdaloideae</taxon>
        <taxon>Maleae</taxon>
        <taxon>Malus</taxon>
    </lineage>
</organism>
<dbReference type="Proteomes" id="UP000290289">
    <property type="component" value="Chromosome 11"/>
</dbReference>
<dbReference type="EMBL" id="RDQH01000337">
    <property type="protein sequence ID" value="RXH84159.1"/>
    <property type="molecule type" value="Genomic_DNA"/>
</dbReference>
<evidence type="ECO:0008006" key="3">
    <source>
        <dbReference type="Google" id="ProtNLM"/>
    </source>
</evidence>
<protein>
    <recommendedName>
        <fullName evidence="3">Ubiquitin-like protease family profile domain-containing protein</fullName>
    </recommendedName>
</protein>
<gene>
    <name evidence="1" type="ORF">DVH24_027058</name>
</gene>
<name>A0A498ILS1_MALDO</name>
<comment type="caution">
    <text evidence="1">The sequence shown here is derived from an EMBL/GenBank/DDBJ whole genome shotgun (WGS) entry which is preliminary data.</text>
</comment>
<evidence type="ECO:0000313" key="1">
    <source>
        <dbReference type="EMBL" id="RXH84159.1"/>
    </source>
</evidence>
<sequence>MVKNIRKRDDRKPNVDPQYDYIPIQRKQKKANYIYVVSDSESLSIVPLESQPLEPIIEKGKEEPKVESPLNPIAKEIANKLAKKATKQKLNKRYHLPTSTRVYKLLEDETKEKFKEYYRQEKIDYFWMQPRQGSMATELVVLKTDMTSLFVDGAIDANIIDASLYTMAENKSKIGQQQNLYLPSFIFNDMEIEKSKSDQKHIDQTLKTVLQDNVDKVENVFILIKHYFHFSLVVWDIKNGKMTHYNFKLPRRDKIEAFYKDFKGDNNLTIDIQRCLTCAQQKDDSLDCGIFVIQFANQVQEGKPIEATFEKE</sequence>
<keyword evidence="2" id="KW-1185">Reference proteome</keyword>
<proteinExistence type="predicted"/>
<dbReference type="SUPFAM" id="SSF54001">
    <property type="entry name" value="Cysteine proteinases"/>
    <property type="match status" value="1"/>
</dbReference>
<dbReference type="InterPro" id="IPR038765">
    <property type="entry name" value="Papain-like_cys_pep_sf"/>
</dbReference>
<dbReference type="Gene3D" id="3.40.395.10">
    <property type="entry name" value="Adenoviral Proteinase, Chain A"/>
    <property type="match status" value="1"/>
</dbReference>
<evidence type="ECO:0000313" key="2">
    <source>
        <dbReference type="Proteomes" id="UP000290289"/>
    </source>
</evidence>
<reference evidence="1 2" key="1">
    <citation type="submission" date="2018-10" db="EMBL/GenBank/DDBJ databases">
        <title>A high-quality apple genome assembly.</title>
        <authorList>
            <person name="Hu J."/>
        </authorList>
    </citation>
    <scope>NUCLEOTIDE SEQUENCE [LARGE SCALE GENOMIC DNA]</scope>
    <source>
        <strain evidence="2">cv. HFTH1</strain>
        <tissue evidence="1">Young leaf</tissue>
    </source>
</reference>
<accession>A0A498ILS1</accession>
<dbReference type="AlphaFoldDB" id="A0A498ILS1"/>